<organism evidence="1 2">
    <name type="scientific">Microlunatus soli</name>
    <dbReference type="NCBI Taxonomy" id="630515"/>
    <lineage>
        <taxon>Bacteria</taxon>
        <taxon>Bacillati</taxon>
        <taxon>Actinomycetota</taxon>
        <taxon>Actinomycetes</taxon>
        <taxon>Propionibacteriales</taxon>
        <taxon>Propionibacteriaceae</taxon>
        <taxon>Microlunatus</taxon>
    </lineage>
</organism>
<dbReference type="InterPro" id="IPR036412">
    <property type="entry name" value="HAD-like_sf"/>
</dbReference>
<dbReference type="SFLD" id="SFLDG01129">
    <property type="entry name" value="C1.5:_HAD__Beta-PGM__Phosphata"/>
    <property type="match status" value="1"/>
</dbReference>
<dbReference type="InterPro" id="IPR023198">
    <property type="entry name" value="PGP-like_dom2"/>
</dbReference>
<dbReference type="PANTHER" id="PTHR18901">
    <property type="entry name" value="2-DEOXYGLUCOSE-6-PHOSPHATE PHOSPHATASE 2"/>
    <property type="match status" value="1"/>
</dbReference>
<dbReference type="RefSeq" id="WP_197679885.1">
    <property type="nucleotide sequence ID" value="NZ_LT629772.1"/>
</dbReference>
<gene>
    <name evidence="1" type="ORF">SAMN04489812_5439</name>
</gene>
<evidence type="ECO:0000313" key="2">
    <source>
        <dbReference type="Proteomes" id="UP000199103"/>
    </source>
</evidence>
<dbReference type="SUPFAM" id="SSF56784">
    <property type="entry name" value="HAD-like"/>
    <property type="match status" value="1"/>
</dbReference>
<accession>A0A1H1ZTG1</accession>
<evidence type="ECO:0000313" key="1">
    <source>
        <dbReference type="EMBL" id="SDT36940.1"/>
    </source>
</evidence>
<dbReference type="SFLD" id="SFLDS00003">
    <property type="entry name" value="Haloacid_Dehalogenase"/>
    <property type="match status" value="1"/>
</dbReference>
<dbReference type="Proteomes" id="UP000199103">
    <property type="component" value="Chromosome I"/>
</dbReference>
<dbReference type="NCBIfam" id="TIGR01509">
    <property type="entry name" value="HAD-SF-IA-v3"/>
    <property type="match status" value="1"/>
</dbReference>
<dbReference type="EMBL" id="LT629772">
    <property type="protein sequence ID" value="SDT36940.1"/>
    <property type="molecule type" value="Genomic_DNA"/>
</dbReference>
<dbReference type="Gene3D" id="1.10.150.240">
    <property type="entry name" value="Putative phosphatase, domain 2"/>
    <property type="match status" value="1"/>
</dbReference>
<reference evidence="1 2" key="1">
    <citation type="submission" date="2016-10" db="EMBL/GenBank/DDBJ databases">
        <authorList>
            <person name="de Groot N.N."/>
        </authorList>
    </citation>
    <scope>NUCLEOTIDE SEQUENCE [LARGE SCALE GENOMIC DNA]</scope>
    <source>
        <strain evidence="1 2">DSM 21800</strain>
    </source>
</reference>
<proteinExistence type="predicted"/>
<dbReference type="InterPro" id="IPR023214">
    <property type="entry name" value="HAD_sf"/>
</dbReference>
<dbReference type="STRING" id="630515.SAMN04489812_5439"/>
<protein>
    <submittedName>
        <fullName evidence="1">Haloacid dehalogenase superfamily, subfamily IA, variant 3 with third motif having DD or ED</fullName>
    </submittedName>
</protein>
<dbReference type="Pfam" id="PF00702">
    <property type="entry name" value="Hydrolase"/>
    <property type="match status" value="1"/>
</dbReference>
<name>A0A1H1ZTG1_9ACTN</name>
<dbReference type="PRINTS" id="PR00413">
    <property type="entry name" value="HADHALOGNASE"/>
</dbReference>
<keyword evidence="2" id="KW-1185">Reference proteome</keyword>
<dbReference type="CDD" id="cd07505">
    <property type="entry name" value="HAD_BPGM-like"/>
    <property type="match status" value="1"/>
</dbReference>
<dbReference type="InterPro" id="IPR006439">
    <property type="entry name" value="HAD-SF_hydro_IA"/>
</dbReference>
<sequence>MQGDPIGAVLFDMDGTLFDSERLWDVSLEELATGLGGTLSPAARLAVVGSNLIDTVRMVHADVGVDGDHLQSARWLLQRTRELFAEGVPWRPGAEQLLDAVRSAGVPTALVTGSYRSLVEVVLGQLAPDTFDVVVCGDEVTKPKPDPEPYLAAAATLDLDPRRCVALEDSANGIASATAAGCLVVAVPEDPLTLPDGHTAIVAELDGLTVDRLGDWLAASTLRSETLR</sequence>
<dbReference type="Gene3D" id="3.40.50.1000">
    <property type="entry name" value="HAD superfamily/HAD-like"/>
    <property type="match status" value="1"/>
</dbReference>
<dbReference type="AlphaFoldDB" id="A0A1H1ZTG1"/>
<dbReference type="PANTHER" id="PTHR18901:SF38">
    <property type="entry name" value="PSEUDOURIDINE-5'-PHOSPHATASE"/>
    <property type="match status" value="1"/>
</dbReference>